<evidence type="ECO:0000256" key="8">
    <source>
        <dbReference type="ARBA" id="ARBA00022840"/>
    </source>
</evidence>
<dbReference type="PROSITE" id="PS51257">
    <property type="entry name" value="PROKAR_LIPOPROTEIN"/>
    <property type="match status" value="1"/>
</dbReference>
<dbReference type="Pfam" id="PF22590">
    <property type="entry name" value="Cas3-like_C_2"/>
    <property type="match status" value="1"/>
</dbReference>
<keyword evidence="8" id="KW-0067">ATP-binding</keyword>
<proteinExistence type="inferred from homology"/>
<dbReference type="Gene3D" id="3.40.50.300">
    <property type="entry name" value="P-loop containing nucleotide triphosphate hydrolases"/>
    <property type="match status" value="2"/>
</dbReference>
<evidence type="ECO:0000313" key="12">
    <source>
        <dbReference type="EMBL" id="RZT03031.1"/>
    </source>
</evidence>
<gene>
    <name evidence="12" type="ORF">EV209_1164</name>
</gene>
<comment type="similarity">
    <text evidence="2">In the central section; belongs to the CRISPR-associated helicase Cas3 family.</text>
</comment>
<dbReference type="InterPro" id="IPR001650">
    <property type="entry name" value="Helicase_C-like"/>
</dbReference>
<evidence type="ECO:0000256" key="6">
    <source>
        <dbReference type="ARBA" id="ARBA00022801"/>
    </source>
</evidence>
<dbReference type="PROSITE" id="PS51643">
    <property type="entry name" value="HD_CAS3"/>
    <property type="match status" value="1"/>
</dbReference>
<keyword evidence="4" id="KW-0479">Metal-binding</keyword>
<keyword evidence="9" id="KW-0051">Antiviral defense</keyword>
<dbReference type="NCBIfam" id="TIGR01596">
    <property type="entry name" value="cas3_HD"/>
    <property type="match status" value="1"/>
</dbReference>
<dbReference type="InterPro" id="IPR011545">
    <property type="entry name" value="DEAD/DEAH_box_helicase_dom"/>
</dbReference>
<protein>
    <submittedName>
        <fullName evidence="12">CRISPR-associated Cas3 family helicase</fullName>
    </submittedName>
</protein>
<dbReference type="GO" id="GO:0004518">
    <property type="term" value="F:nuclease activity"/>
    <property type="evidence" value="ECO:0007669"/>
    <property type="project" value="UniProtKB-KW"/>
</dbReference>
<keyword evidence="6" id="KW-0378">Hydrolase</keyword>
<dbReference type="GO" id="GO:0004386">
    <property type="term" value="F:helicase activity"/>
    <property type="evidence" value="ECO:0007669"/>
    <property type="project" value="UniProtKB-KW"/>
</dbReference>
<evidence type="ECO:0000256" key="2">
    <source>
        <dbReference type="ARBA" id="ARBA00009046"/>
    </source>
</evidence>
<dbReference type="GO" id="GO:0003676">
    <property type="term" value="F:nucleic acid binding"/>
    <property type="evidence" value="ECO:0007669"/>
    <property type="project" value="InterPro"/>
</dbReference>
<dbReference type="SUPFAM" id="SSF52540">
    <property type="entry name" value="P-loop containing nucleoside triphosphate hydrolases"/>
    <property type="match status" value="1"/>
</dbReference>
<evidence type="ECO:0000256" key="1">
    <source>
        <dbReference type="ARBA" id="ARBA00006847"/>
    </source>
</evidence>
<dbReference type="GO" id="GO:0051607">
    <property type="term" value="P:defense response to virus"/>
    <property type="evidence" value="ECO:0007669"/>
    <property type="project" value="UniProtKB-KW"/>
</dbReference>
<dbReference type="InterPro" id="IPR014001">
    <property type="entry name" value="Helicase_ATP-bd"/>
</dbReference>
<comment type="similarity">
    <text evidence="1">In the N-terminal section; belongs to the CRISPR-associated nuclease Cas3-HD family.</text>
</comment>
<dbReference type="SUPFAM" id="SSF109604">
    <property type="entry name" value="HD-domain/PDEase-like"/>
    <property type="match status" value="1"/>
</dbReference>
<sequence length="808" mass="91910">MPEYISKYHAHYNPDTDEYQSIYAHLQATASAACKKNSISFIESIIHLASLLHDAGKYPDEWQTYFENRIQYPDSAQGEKMDHATAGGQLIEELAPHTVLSELVQTAIYSHHGLQDCVSCDDSSFLSDRRRRKAESLPVEECRLRFYEEFDKKQIEALCVCARKDAIKLLQTIQNTMTTWKEENLYGNRDFFLGMYERLLISLLIDADRRNTEDFMTGEDTQSTPSTEELQRIWSSCITNLENHIAGLEKKTDSPSNPHGINWCRSEISRTCRDMAEKPQKRFRLTVPTGAGKTLSSLRFAVYHAARYNKKRIIYVAPFHSIVEQNADEIRNALGMPELVLEHHCNIVLEGAAEQARYDRITEDWSLPVIVTTAVQFLNTLFADKTGNVRRMHSLCDSIIIMDEAQALPVRIMELFNLAVNFLTEFAGATVVLCTATQPLLNDLPRNRLRPCGHMVPEFESYEEGFRRTKIVDDTMRPPGGMDASEAAIYILEKAERYQSVLFIANTKACARRIYKKVLALCEGRYDVRHLSTSMCPKHRSDVLEKINENLSQKKPQICISTQMIEAGVNISFGCVIRSLAGLDNVIQSAGRCNRHREAPLGYVFIVKMCEEMENLSHLKDIRFAQQAMQSVLCQFSGNPESLDGRLDSQKAITMYFQIYYVKRLAEMCYQETVEGVPTNLVDLLSSNPAFAPKAKKGPILKQAFKTAGEKFEAIEDSGKITLLIPYDETARGKLAQLEEPYLAPSRKKQLLRELQVYTVSVTQTERRQLEAGIHGIWDSHILVLDERFYDRDIGVTSEPAPLPELFI</sequence>
<dbReference type="CDD" id="cd17930">
    <property type="entry name" value="DEXHc_cas3"/>
    <property type="match status" value="1"/>
</dbReference>
<feature type="domain" description="Helicase ATP-binding" evidence="10">
    <location>
        <begin position="274"/>
        <end position="456"/>
    </location>
</feature>
<dbReference type="CDD" id="cd09641">
    <property type="entry name" value="Cas3''_I"/>
    <property type="match status" value="1"/>
</dbReference>
<dbReference type="InterPro" id="IPR006474">
    <property type="entry name" value="Helicase_Cas3_CRISPR-ass_core"/>
</dbReference>
<dbReference type="Pfam" id="PF00270">
    <property type="entry name" value="DEAD"/>
    <property type="match status" value="1"/>
</dbReference>
<dbReference type="Proteomes" id="UP000292927">
    <property type="component" value="Unassembled WGS sequence"/>
</dbReference>
<keyword evidence="7" id="KW-0347">Helicase</keyword>
<evidence type="ECO:0000256" key="7">
    <source>
        <dbReference type="ARBA" id="ARBA00022806"/>
    </source>
</evidence>
<reference evidence="12 13" key="1">
    <citation type="submission" date="2019-02" db="EMBL/GenBank/DDBJ databases">
        <title>Genomic Encyclopedia of Type Strains, Phase IV (KMG-IV): sequencing the most valuable type-strain genomes for metagenomic binning, comparative biology and taxonomic classification.</title>
        <authorList>
            <person name="Goeker M."/>
        </authorList>
    </citation>
    <scope>NUCLEOTIDE SEQUENCE [LARGE SCALE GENOMIC DNA]</scope>
    <source>
        <strain evidence="12 13">DSM 29486</strain>
    </source>
</reference>
<evidence type="ECO:0000256" key="9">
    <source>
        <dbReference type="ARBA" id="ARBA00023118"/>
    </source>
</evidence>
<dbReference type="PROSITE" id="PS51192">
    <property type="entry name" value="HELICASE_ATP_BIND_1"/>
    <property type="match status" value="1"/>
</dbReference>
<dbReference type="NCBIfam" id="TIGR01587">
    <property type="entry name" value="cas3_core"/>
    <property type="match status" value="1"/>
</dbReference>
<evidence type="ECO:0000259" key="10">
    <source>
        <dbReference type="PROSITE" id="PS51192"/>
    </source>
</evidence>
<name>A0A4Q7PPT5_9FIRM</name>
<dbReference type="GO" id="GO:0046872">
    <property type="term" value="F:metal ion binding"/>
    <property type="evidence" value="ECO:0007669"/>
    <property type="project" value="UniProtKB-KW"/>
</dbReference>
<dbReference type="OrthoDB" id="9810236at2"/>
<dbReference type="InterPro" id="IPR006483">
    <property type="entry name" value="CRISPR-assoc_Cas3_HD"/>
</dbReference>
<dbReference type="InterPro" id="IPR027417">
    <property type="entry name" value="P-loop_NTPase"/>
</dbReference>
<organism evidence="12 13">
    <name type="scientific">Cuneatibacter caecimuris</name>
    <dbReference type="NCBI Taxonomy" id="1796618"/>
    <lineage>
        <taxon>Bacteria</taxon>
        <taxon>Bacillati</taxon>
        <taxon>Bacillota</taxon>
        <taxon>Clostridia</taxon>
        <taxon>Lachnospirales</taxon>
        <taxon>Lachnospiraceae</taxon>
        <taxon>Cuneatibacter</taxon>
    </lineage>
</organism>
<evidence type="ECO:0000256" key="5">
    <source>
        <dbReference type="ARBA" id="ARBA00022741"/>
    </source>
</evidence>
<dbReference type="GO" id="GO:0005524">
    <property type="term" value="F:ATP binding"/>
    <property type="evidence" value="ECO:0007669"/>
    <property type="project" value="UniProtKB-KW"/>
</dbReference>
<dbReference type="RefSeq" id="WP_130433898.1">
    <property type="nucleotide sequence ID" value="NZ_SGXF01000001.1"/>
</dbReference>
<dbReference type="AlphaFoldDB" id="A0A4Q7PPT5"/>
<keyword evidence="3" id="KW-0540">Nuclease</keyword>
<dbReference type="InterPro" id="IPR038257">
    <property type="entry name" value="CRISPR-assoc_Cas3_HD_sf"/>
</dbReference>
<dbReference type="Gene3D" id="1.10.3210.30">
    <property type="match status" value="1"/>
</dbReference>
<dbReference type="SMART" id="SM00487">
    <property type="entry name" value="DEXDc"/>
    <property type="match status" value="1"/>
</dbReference>
<dbReference type="GO" id="GO:0016787">
    <property type="term" value="F:hydrolase activity"/>
    <property type="evidence" value="ECO:0007669"/>
    <property type="project" value="UniProtKB-KW"/>
</dbReference>
<evidence type="ECO:0000259" key="11">
    <source>
        <dbReference type="PROSITE" id="PS51643"/>
    </source>
</evidence>
<dbReference type="SMART" id="SM00490">
    <property type="entry name" value="HELICc"/>
    <property type="match status" value="1"/>
</dbReference>
<keyword evidence="13" id="KW-1185">Reference proteome</keyword>
<dbReference type="EMBL" id="SGXF01000001">
    <property type="protein sequence ID" value="RZT03031.1"/>
    <property type="molecule type" value="Genomic_DNA"/>
</dbReference>
<evidence type="ECO:0000256" key="3">
    <source>
        <dbReference type="ARBA" id="ARBA00022722"/>
    </source>
</evidence>
<evidence type="ECO:0000256" key="4">
    <source>
        <dbReference type="ARBA" id="ARBA00022723"/>
    </source>
</evidence>
<comment type="caution">
    <text evidence="12">The sequence shown here is derived from an EMBL/GenBank/DDBJ whole genome shotgun (WGS) entry which is preliminary data.</text>
</comment>
<feature type="domain" description="HD Cas3-type" evidence="11">
    <location>
        <begin position="15"/>
        <end position="210"/>
    </location>
</feature>
<keyword evidence="5" id="KW-0547">Nucleotide-binding</keyword>
<accession>A0A4Q7PPT5</accession>
<evidence type="ECO:0000313" key="13">
    <source>
        <dbReference type="Proteomes" id="UP000292927"/>
    </source>
</evidence>
<dbReference type="InterPro" id="IPR054712">
    <property type="entry name" value="Cas3-like_dom"/>
</dbReference>